<keyword evidence="1" id="KW-0677">Repeat</keyword>
<dbReference type="InterPro" id="IPR000357">
    <property type="entry name" value="HEAT"/>
</dbReference>
<gene>
    <name evidence="5" type="ORF">SPIL2461_LOCUS4574</name>
</gene>
<dbReference type="InterPro" id="IPR011989">
    <property type="entry name" value="ARM-like"/>
</dbReference>
<dbReference type="InterPro" id="IPR016024">
    <property type="entry name" value="ARM-type_fold"/>
</dbReference>
<organism evidence="5 6">
    <name type="scientific">Symbiodinium pilosum</name>
    <name type="common">Dinoflagellate</name>
    <dbReference type="NCBI Taxonomy" id="2952"/>
    <lineage>
        <taxon>Eukaryota</taxon>
        <taxon>Sar</taxon>
        <taxon>Alveolata</taxon>
        <taxon>Dinophyceae</taxon>
        <taxon>Suessiales</taxon>
        <taxon>Symbiodiniaceae</taxon>
        <taxon>Symbiodinium</taxon>
    </lineage>
</organism>
<comment type="function">
    <text evidence="2">Catalyzes the hydroxylation of the N(6)-(4-aminobutyl)-L-lysine intermediate produced by deoxyhypusine synthase/DHPS on a critical lysine of the eukaryotic translation initiation factor 5A/eIF-5A. This is the second step of the post-translational modification of that lysine into an unusual amino acid residue named hypusine. Hypusination is unique to mature eIF-5A factor and is essential for its function.</text>
</comment>
<comment type="caution">
    <text evidence="5">The sequence shown here is derived from an EMBL/GenBank/DDBJ whole genome shotgun (WGS) entry which is preliminary data.</text>
</comment>
<dbReference type="PROSITE" id="PS50077">
    <property type="entry name" value="HEAT_REPEAT"/>
    <property type="match status" value="2"/>
</dbReference>
<dbReference type="Proteomes" id="UP000649617">
    <property type="component" value="Unassembled WGS sequence"/>
</dbReference>
<name>A0A812LNE1_SYMPI</name>
<dbReference type="InterPro" id="IPR021133">
    <property type="entry name" value="HEAT_type_2"/>
</dbReference>
<evidence type="ECO:0000313" key="5">
    <source>
        <dbReference type="EMBL" id="CAE7247183.1"/>
    </source>
</evidence>
<dbReference type="Gene3D" id="1.25.10.10">
    <property type="entry name" value="Leucine-rich Repeat Variant"/>
    <property type="match status" value="1"/>
</dbReference>
<proteinExistence type="predicted"/>
<dbReference type="AlphaFoldDB" id="A0A812LNE1"/>
<dbReference type="Pfam" id="PF13646">
    <property type="entry name" value="HEAT_2"/>
    <property type="match status" value="1"/>
</dbReference>
<dbReference type="PANTHER" id="PTHR12697">
    <property type="entry name" value="PBS LYASE HEAT-LIKE PROTEIN"/>
    <property type="match status" value="1"/>
</dbReference>
<protein>
    <submittedName>
        <fullName evidence="5">Uncharacterized protein</fullName>
    </submittedName>
</protein>
<evidence type="ECO:0000313" key="6">
    <source>
        <dbReference type="Proteomes" id="UP000649617"/>
    </source>
</evidence>
<dbReference type="SMART" id="SM00567">
    <property type="entry name" value="EZ_HEAT"/>
    <property type="match status" value="4"/>
</dbReference>
<evidence type="ECO:0000256" key="3">
    <source>
        <dbReference type="PROSITE-ProRule" id="PRU00103"/>
    </source>
</evidence>
<feature type="region of interest" description="Disordered" evidence="4">
    <location>
        <begin position="342"/>
        <end position="373"/>
    </location>
</feature>
<dbReference type="InterPro" id="IPR004155">
    <property type="entry name" value="PBS_lyase_HEAT"/>
</dbReference>
<feature type="compositionally biased region" description="Low complexity" evidence="4">
    <location>
        <begin position="351"/>
        <end position="362"/>
    </location>
</feature>
<dbReference type="SUPFAM" id="SSF48371">
    <property type="entry name" value="ARM repeat"/>
    <property type="match status" value="1"/>
</dbReference>
<evidence type="ECO:0000256" key="4">
    <source>
        <dbReference type="SAM" id="MobiDB-lite"/>
    </source>
</evidence>
<accession>A0A812LNE1</accession>
<feature type="repeat" description="HEAT" evidence="3">
    <location>
        <begin position="29"/>
        <end position="67"/>
    </location>
</feature>
<keyword evidence="6" id="KW-1185">Reference proteome</keyword>
<feature type="repeat" description="HEAT" evidence="3">
    <location>
        <begin position="96"/>
        <end position="130"/>
    </location>
</feature>
<dbReference type="Pfam" id="PF02985">
    <property type="entry name" value="HEAT"/>
    <property type="match status" value="1"/>
</dbReference>
<dbReference type="PANTHER" id="PTHR12697:SF5">
    <property type="entry name" value="DEOXYHYPUSINE HYDROXYLASE"/>
    <property type="match status" value="1"/>
</dbReference>
<dbReference type="OrthoDB" id="10052640at2759"/>
<evidence type="ECO:0000256" key="2">
    <source>
        <dbReference type="ARBA" id="ARBA00045876"/>
    </source>
</evidence>
<reference evidence="5" key="1">
    <citation type="submission" date="2021-02" db="EMBL/GenBank/DDBJ databases">
        <authorList>
            <person name="Dougan E. K."/>
            <person name="Rhodes N."/>
            <person name="Thang M."/>
            <person name="Chan C."/>
        </authorList>
    </citation>
    <scope>NUCLEOTIDE SEQUENCE</scope>
</reference>
<evidence type="ECO:0000256" key="1">
    <source>
        <dbReference type="ARBA" id="ARBA00022737"/>
    </source>
</evidence>
<sequence>MRKMYKMVQQLEIESATSLGQMGPAAAERLPQLIEALVDKDEDVRSFAAEALGRIGPSAAAAGLPQLLQALEDQVEFVRSSAAESLGRMGPAAVEIVPQLLKAREDQDDNLRGGAAEALGSIGPVANEAVPQLLKVLEDKDQPLRGHTAEAVAKINPASLPWESLIAALARVDAMEPAHGILLQLAPSHHQCSEDSMDPLVATAVQQAIRYTKRKDVFRLAVKALPAALRTSELSTFQRRSLVQRALQKVPYTAVECKLHEMMEAQPTSSLRDPSEQDMSLPDSDEASFIFTLSSSGKPVRDEALLAQLAGHLPQKSFGVKADSFGCSSGCEASLRQYGLQTDQNKAADASSQESQLSCQSEAPEVPRELLSP</sequence>
<dbReference type="EMBL" id="CAJNIZ010006103">
    <property type="protein sequence ID" value="CAE7247183.1"/>
    <property type="molecule type" value="Genomic_DNA"/>
</dbReference>
<dbReference type="GO" id="GO:0016491">
    <property type="term" value="F:oxidoreductase activity"/>
    <property type="evidence" value="ECO:0007669"/>
    <property type="project" value="TreeGrafter"/>
</dbReference>